<feature type="signal peptide" evidence="2">
    <location>
        <begin position="1"/>
        <end position="19"/>
    </location>
</feature>
<comment type="caution">
    <text evidence="3">The sequence shown here is derived from an EMBL/GenBank/DDBJ whole genome shotgun (WGS) entry which is preliminary data.</text>
</comment>
<evidence type="ECO:0000256" key="2">
    <source>
        <dbReference type="SAM" id="SignalP"/>
    </source>
</evidence>
<protein>
    <submittedName>
        <fullName evidence="3">Uncharacterized protein</fullName>
    </submittedName>
</protein>
<feature type="chain" id="PRO_5042283557" evidence="2">
    <location>
        <begin position="20"/>
        <end position="256"/>
    </location>
</feature>
<dbReference type="Proteomes" id="UP001230504">
    <property type="component" value="Unassembled WGS sequence"/>
</dbReference>
<reference evidence="3" key="1">
    <citation type="submission" date="2021-06" db="EMBL/GenBank/DDBJ databases">
        <title>Comparative genomics, transcriptomics and evolutionary studies reveal genomic signatures of adaptation to plant cell wall in hemibiotrophic fungi.</title>
        <authorList>
            <consortium name="DOE Joint Genome Institute"/>
            <person name="Baroncelli R."/>
            <person name="Diaz J.F."/>
            <person name="Benocci T."/>
            <person name="Peng M."/>
            <person name="Battaglia E."/>
            <person name="Haridas S."/>
            <person name="Andreopoulos W."/>
            <person name="Labutti K."/>
            <person name="Pangilinan J."/>
            <person name="Floch G.L."/>
            <person name="Makela M.R."/>
            <person name="Henrissat B."/>
            <person name="Grigoriev I.V."/>
            <person name="Crouch J.A."/>
            <person name="De Vries R.P."/>
            <person name="Sukno S.A."/>
            <person name="Thon M.R."/>
        </authorList>
    </citation>
    <scope>NUCLEOTIDE SEQUENCE</scope>
    <source>
        <strain evidence="3">CBS 125086</strain>
    </source>
</reference>
<evidence type="ECO:0000313" key="3">
    <source>
        <dbReference type="EMBL" id="KAK1564161.1"/>
    </source>
</evidence>
<keyword evidence="2" id="KW-0732">Signal</keyword>
<dbReference type="RefSeq" id="XP_060406989.1">
    <property type="nucleotide sequence ID" value="XM_060560484.1"/>
</dbReference>
<dbReference type="GeneID" id="85444724"/>
<dbReference type="AlphaFoldDB" id="A0AAD8UY49"/>
<proteinExistence type="predicted"/>
<evidence type="ECO:0000313" key="4">
    <source>
        <dbReference type="Proteomes" id="UP001230504"/>
    </source>
</evidence>
<feature type="region of interest" description="Disordered" evidence="1">
    <location>
        <begin position="55"/>
        <end position="76"/>
    </location>
</feature>
<gene>
    <name evidence="3" type="ORF">LY79DRAFT_585279</name>
</gene>
<dbReference type="EMBL" id="JAHLJV010000204">
    <property type="protein sequence ID" value="KAK1564161.1"/>
    <property type="molecule type" value="Genomic_DNA"/>
</dbReference>
<organism evidence="3 4">
    <name type="scientific">Colletotrichum navitas</name>
    <dbReference type="NCBI Taxonomy" id="681940"/>
    <lineage>
        <taxon>Eukaryota</taxon>
        <taxon>Fungi</taxon>
        <taxon>Dikarya</taxon>
        <taxon>Ascomycota</taxon>
        <taxon>Pezizomycotina</taxon>
        <taxon>Sordariomycetes</taxon>
        <taxon>Hypocreomycetidae</taxon>
        <taxon>Glomerellales</taxon>
        <taxon>Glomerellaceae</taxon>
        <taxon>Colletotrichum</taxon>
        <taxon>Colletotrichum graminicola species complex</taxon>
    </lineage>
</organism>
<name>A0AAD8UY49_9PEZI</name>
<accession>A0AAD8UY49</accession>
<sequence>MHSIYPLLVLLWSLSCTFADPAPPVFTPPPKPSGLISPGSGPGLRSLSYTFADPAQPGFTPPPKPAGLNSPGSGSGLKPLRQAKDIYTVAVKGDKYLVYTPYFEGNTVPVTVLIFPTDKPDQIIIPLAFNGGEKPHTDRSPRLHLSDIIQAVASKHARKSLSSIDWVIIKTVVNKKTEAVLISYYEDWKKHQANPKAQLPKRITVDQSDKFWPTFKNTPFFKAVDYTFKPSKKAVVSMDVGPKSGADLWLRLGPLK</sequence>
<keyword evidence="4" id="KW-1185">Reference proteome</keyword>
<evidence type="ECO:0000256" key="1">
    <source>
        <dbReference type="SAM" id="MobiDB-lite"/>
    </source>
</evidence>